<keyword evidence="6" id="KW-1185">Reference proteome</keyword>
<evidence type="ECO:0000256" key="3">
    <source>
        <dbReference type="ARBA" id="ARBA00022729"/>
    </source>
</evidence>
<evidence type="ECO:0000313" key="5">
    <source>
        <dbReference type="EMBL" id="WXL26569.1"/>
    </source>
</evidence>
<organism evidence="5 6">
    <name type="scientific">Ectopseudomonas mendocina</name>
    <name type="common">Pseudomonas mendocina</name>
    <dbReference type="NCBI Taxonomy" id="300"/>
    <lineage>
        <taxon>Bacteria</taxon>
        <taxon>Pseudomonadati</taxon>
        <taxon>Pseudomonadota</taxon>
        <taxon>Gammaproteobacteria</taxon>
        <taxon>Pseudomonadales</taxon>
        <taxon>Pseudomonadaceae</taxon>
        <taxon>Ectopseudomonas</taxon>
    </lineage>
</organism>
<protein>
    <submittedName>
        <fullName evidence="5">OprD family outer membrane porin</fullName>
    </submittedName>
</protein>
<dbReference type="Pfam" id="PF03573">
    <property type="entry name" value="OprD"/>
    <property type="match status" value="1"/>
</dbReference>
<keyword evidence="3 4" id="KW-0732">Signal</keyword>
<dbReference type="PANTHER" id="PTHR34596">
    <property type="entry name" value="CHITOPORIN"/>
    <property type="match status" value="1"/>
</dbReference>
<name>A0ABZ2RQS8_ECTME</name>
<dbReference type="PANTHER" id="PTHR34596:SF2">
    <property type="entry name" value="CHITOPORIN"/>
    <property type="match status" value="1"/>
</dbReference>
<dbReference type="Proteomes" id="UP001476583">
    <property type="component" value="Chromosome"/>
</dbReference>
<sequence length="472" mass="51607">MNNCTRNLICAKAVLGISLVSPMALADNSMDQRDDINSDVNVRQKAEMQVTPGFVEGSSFRGLLRNYYQTRDNHESGSRDPKEWVQGVFLSFRSGYTDTPIGVGVDVHGFYGLKLDGGGGSGGVLAMPLNSKGEPESQFSAAGAALKFRGFGSLMIAGDQIVENPVAGGGMGRVFPQTLRGITLRNYSVENLTLDTGWVDAFRLRNQSGRSDLVSNYGSRNKAGVRADTDSSSLSWLGASYHAPESFSLQVYSGRLSDIWQQTYAGISWPLQLTPQWSLTPFANFYHTRDTGSSQLGRIENDTYSGGLTLAGHGHSLAFSVQKIDGNTPFDYLSQYDRSFLYLPNSQQYSDFNAPGELSWKLQYAANLGFIGAPDFQFTASYARGEADLTRVDPNSKGYGYIYNADGKDGKHWERDIGLRYAVPSGKAKGMTVTARWATHRNGQGYTASGNTRGNADADEYRVVVDYPFSIF</sequence>
<keyword evidence="2" id="KW-0813">Transport</keyword>
<comment type="similarity">
    <text evidence="1">Belongs to the outer membrane porin (Opr) (TC 1.B.25) family.</text>
</comment>
<reference evidence="5 6" key="1">
    <citation type="submission" date="2024-03" db="EMBL/GenBank/DDBJ databases">
        <title>Complete genome of BD2.</title>
        <authorList>
            <person name="Cao G."/>
        </authorList>
    </citation>
    <scope>NUCLEOTIDE SEQUENCE [LARGE SCALE GENOMIC DNA]</scope>
    <source>
        <strain evidence="5 6">BD2</strain>
    </source>
</reference>
<evidence type="ECO:0000256" key="4">
    <source>
        <dbReference type="SAM" id="SignalP"/>
    </source>
</evidence>
<dbReference type="InterPro" id="IPR023614">
    <property type="entry name" value="Porin_dom_sf"/>
</dbReference>
<dbReference type="InterPro" id="IPR005318">
    <property type="entry name" value="OM_porin_bac"/>
</dbReference>
<dbReference type="Gene3D" id="2.40.160.10">
    <property type="entry name" value="Porin"/>
    <property type="match status" value="1"/>
</dbReference>
<feature type="signal peptide" evidence="4">
    <location>
        <begin position="1"/>
        <end position="26"/>
    </location>
</feature>
<proteinExistence type="inferred from homology"/>
<feature type="chain" id="PRO_5045506750" evidence="4">
    <location>
        <begin position="27"/>
        <end position="472"/>
    </location>
</feature>
<evidence type="ECO:0000256" key="1">
    <source>
        <dbReference type="ARBA" id="ARBA00009075"/>
    </source>
</evidence>
<evidence type="ECO:0000313" key="6">
    <source>
        <dbReference type="Proteomes" id="UP001476583"/>
    </source>
</evidence>
<dbReference type="EMBL" id="CP148074">
    <property type="protein sequence ID" value="WXL26569.1"/>
    <property type="molecule type" value="Genomic_DNA"/>
</dbReference>
<evidence type="ECO:0000256" key="2">
    <source>
        <dbReference type="ARBA" id="ARBA00022448"/>
    </source>
</evidence>
<gene>
    <name evidence="5" type="ORF">WG219_03575</name>
</gene>
<accession>A0ABZ2RQS8</accession>